<sequence length="498" mass="55546">MKCHLSSESCSEYKLNVTHYAAGESNEYSCVFKAYERATDCECKVEVPGFVMGENFNTALLKGGNVLFVKVLETGKFLKPKTPVLKVQKTENGNFKVTWDAKYKRPKNFVDGLKIKLYGIIGKGQKEPLEGLNTVGFIEIISSNLDPKTNYSLTATMSTHYNNYMIESDESKPLAFTTPSSPNDILKIIPVVCVALITLIFIIFIMTFSIKRVWWDKISKPKINSDFDPGRNINTMSPSIVPISPIRADILKSDLNKEKKWTLSPVDTKSEKSSTSVDSAAGDYGETGTDTREEDNICTRTERELKDVFESIWSAKLIPMSSTYSKVPVVTENHLGSSSQRERNCYNRDSGNCSGSSCFSNLAYAKSPAYSYEQLPCDTVYVNEPTINSDNHPVGSDIGKTQSDDNTDEMLTRNKFIVSKNPLYPTLHDSNMIVCDNEYQDKGIKQQWNSTTSTVLGNCGAKKVCQTGGHAPSFQPYCFTLPLHIKPNIEMVDSYHAV</sequence>
<evidence type="ECO:0000256" key="5">
    <source>
        <dbReference type="ARBA" id="ARBA00023136"/>
    </source>
</evidence>
<dbReference type="Proteomes" id="UP001059041">
    <property type="component" value="Linkage Group LG11"/>
</dbReference>
<keyword evidence="3" id="KW-0732">Signal</keyword>
<dbReference type="InterPro" id="IPR013783">
    <property type="entry name" value="Ig-like_fold"/>
</dbReference>
<reference evidence="9" key="1">
    <citation type="submission" date="2021-02" db="EMBL/GenBank/DDBJ databases">
        <title>Comparative genomics reveals that relaxation of natural selection precedes convergent phenotypic evolution of cavefish.</title>
        <authorList>
            <person name="Peng Z."/>
        </authorList>
    </citation>
    <scope>NUCLEOTIDE SEQUENCE</scope>
    <source>
        <tissue evidence="9">Muscle</tissue>
    </source>
</reference>
<gene>
    <name evidence="9" type="ORF">IRJ41_013403</name>
</gene>
<dbReference type="PANTHER" id="PTHR23037">
    <property type="entry name" value="CYTOKINE RECEPTOR"/>
    <property type="match status" value="1"/>
</dbReference>
<keyword evidence="2 8" id="KW-0812">Transmembrane</keyword>
<dbReference type="AlphaFoldDB" id="A0A9W7WMC1"/>
<keyword evidence="4 8" id="KW-1133">Transmembrane helix</keyword>
<dbReference type="PANTHER" id="PTHR23037:SF42">
    <property type="entry name" value="CYTOKINE RECEPTOR COMMON SUBUNIT GAMMA ISOFORM X1-RELATED"/>
    <property type="match status" value="1"/>
</dbReference>
<evidence type="ECO:0000256" key="3">
    <source>
        <dbReference type="ARBA" id="ARBA00022729"/>
    </source>
</evidence>
<name>A0A9W7WMC1_TRIRA</name>
<proteinExistence type="predicted"/>
<protein>
    <submittedName>
        <fullName evidence="9">IL-4RA-like protein 1 membrane anchored form</fullName>
    </submittedName>
</protein>
<dbReference type="Gene3D" id="2.60.40.10">
    <property type="entry name" value="Immunoglobulins"/>
    <property type="match status" value="1"/>
</dbReference>
<keyword evidence="5 8" id="KW-0472">Membrane</keyword>
<evidence type="ECO:0000313" key="10">
    <source>
        <dbReference type="Proteomes" id="UP001059041"/>
    </source>
</evidence>
<evidence type="ECO:0000256" key="2">
    <source>
        <dbReference type="ARBA" id="ARBA00022692"/>
    </source>
</evidence>
<evidence type="ECO:0000256" key="1">
    <source>
        <dbReference type="ARBA" id="ARBA00004167"/>
    </source>
</evidence>
<dbReference type="GO" id="GO:0016064">
    <property type="term" value="P:immunoglobulin mediated immune response"/>
    <property type="evidence" value="ECO:0007669"/>
    <property type="project" value="TreeGrafter"/>
</dbReference>
<organism evidence="9 10">
    <name type="scientific">Triplophysa rosa</name>
    <name type="common">Cave loach</name>
    <dbReference type="NCBI Taxonomy" id="992332"/>
    <lineage>
        <taxon>Eukaryota</taxon>
        <taxon>Metazoa</taxon>
        <taxon>Chordata</taxon>
        <taxon>Craniata</taxon>
        <taxon>Vertebrata</taxon>
        <taxon>Euteleostomi</taxon>
        <taxon>Actinopterygii</taxon>
        <taxon>Neopterygii</taxon>
        <taxon>Teleostei</taxon>
        <taxon>Ostariophysi</taxon>
        <taxon>Cypriniformes</taxon>
        <taxon>Nemacheilidae</taxon>
        <taxon>Triplophysa</taxon>
    </lineage>
</organism>
<dbReference type="SUPFAM" id="SSF49265">
    <property type="entry name" value="Fibronectin type III"/>
    <property type="match status" value="1"/>
</dbReference>
<dbReference type="GO" id="GO:0009897">
    <property type="term" value="C:external side of plasma membrane"/>
    <property type="evidence" value="ECO:0007669"/>
    <property type="project" value="TreeGrafter"/>
</dbReference>
<dbReference type="GO" id="GO:0004896">
    <property type="term" value="F:cytokine receptor activity"/>
    <property type="evidence" value="ECO:0007669"/>
    <property type="project" value="TreeGrafter"/>
</dbReference>
<evidence type="ECO:0000256" key="8">
    <source>
        <dbReference type="SAM" id="Phobius"/>
    </source>
</evidence>
<feature type="region of interest" description="Disordered" evidence="7">
    <location>
        <begin position="264"/>
        <end position="293"/>
    </location>
</feature>
<comment type="caution">
    <text evidence="9">The sequence shown here is derived from an EMBL/GenBank/DDBJ whole genome shotgun (WGS) entry which is preliminary data.</text>
</comment>
<accession>A0A9W7WMC1</accession>
<dbReference type="InterPro" id="IPR036116">
    <property type="entry name" value="FN3_sf"/>
</dbReference>
<keyword evidence="10" id="KW-1185">Reference proteome</keyword>
<evidence type="ECO:0000256" key="7">
    <source>
        <dbReference type="SAM" id="MobiDB-lite"/>
    </source>
</evidence>
<evidence type="ECO:0000313" key="9">
    <source>
        <dbReference type="EMBL" id="KAI7803913.1"/>
    </source>
</evidence>
<feature type="transmembrane region" description="Helical" evidence="8">
    <location>
        <begin position="188"/>
        <end position="210"/>
    </location>
</feature>
<dbReference type="EMBL" id="JAFHDT010000011">
    <property type="protein sequence ID" value="KAI7803913.1"/>
    <property type="molecule type" value="Genomic_DNA"/>
</dbReference>
<keyword evidence="6" id="KW-0675">Receptor</keyword>
<evidence type="ECO:0000256" key="4">
    <source>
        <dbReference type="ARBA" id="ARBA00022989"/>
    </source>
</evidence>
<comment type="subcellular location">
    <subcellularLocation>
        <location evidence="1">Membrane</location>
        <topology evidence="1">Single-pass membrane protein</topology>
    </subcellularLocation>
</comment>
<evidence type="ECO:0000256" key="6">
    <source>
        <dbReference type="ARBA" id="ARBA00023170"/>
    </source>
</evidence>